<protein>
    <recommendedName>
        <fullName evidence="9">MYB transcription factor</fullName>
    </recommendedName>
</protein>
<dbReference type="InterPro" id="IPR005818">
    <property type="entry name" value="Histone_H1/H5_H15"/>
</dbReference>
<keyword evidence="6" id="KW-0238">DNA-binding</keyword>
<evidence type="ECO:0000313" key="14">
    <source>
        <dbReference type="EMBL" id="KAK1375915.1"/>
    </source>
</evidence>
<dbReference type="InterPro" id="IPR009057">
    <property type="entry name" value="Homeodomain-like_sf"/>
</dbReference>
<evidence type="ECO:0000256" key="3">
    <source>
        <dbReference type="ARBA" id="ARBA00022454"/>
    </source>
</evidence>
<dbReference type="Pfam" id="PF00538">
    <property type="entry name" value="Linker_histone"/>
    <property type="match status" value="1"/>
</dbReference>
<evidence type="ECO:0000259" key="13">
    <source>
        <dbReference type="PROSITE" id="PS51504"/>
    </source>
</evidence>
<dbReference type="SUPFAM" id="SSF46689">
    <property type="entry name" value="Homeodomain-like"/>
    <property type="match status" value="1"/>
</dbReference>
<dbReference type="PROSITE" id="PS51504">
    <property type="entry name" value="H15"/>
    <property type="match status" value="1"/>
</dbReference>
<dbReference type="EMBL" id="JAUIZM010000007">
    <property type="protein sequence ID" value="KAK1375915.1"/>
    <property type="molecule type" value="Genomic_DNA"/>
</dbReference>
<dbReference type="SUPFAM" id="SSF46785">
    <property type="entry name" value="Winged helix' DNA-binding domain"/>
    <property type="match status" value="1"/>
</dbReference>
<evidence type="ECO:0000256" key="8">
    <source>
        <dbReference type="ARBA" id="ARBA00023242"/>
    </source>
</evidence>
<keyword evidence="4" id="KW-0805">Transcription regulation</keyword>
<dbReference type="CDD" id="cd11660">
    <property type="entry name" value="SANT_TRF"/>
    <property type="match status" value="1"/>
</dbReference>
<dbReference type="SMART" id="SM00717">
    <property type="entry name" value="SANT"/>
    <property type="match status" value="1"/>
</dbReference>
<feature type="domain" description="HTH myb-type" evidence="12">
    <location>
        <begin position="1"/>
        <end position="61"/>
    </location>
</feature>
<evidence type="ECO:0000259" key="11">
    <source>
        <dbReference type="PROSITE" id="PS50090"/>
    </source>
</evidence>
<organism evidence="14 15">
    <name type="scientific">Heracleum sosnowskyi</name>
    <dbReference type="NCBI Taxonomy" id="360622"/>
    <lineage>
        <taxon>Eukaryota</taxon>
        <taxon>Viridiplantae</taxon>
        <taxon>Streptophyta</taxon>
        <taxon>Embryophyta</taxon>
        <taxon>Tracheophyta</taxon>
        <taxon>Spermatophyta</taxon>
        <taxon>Magnoliopsida</taxon>
        <taxon>eudicotyledons</taxon>
        <taxon>Gunneridae</taxon>
        <taxon>Pentapetalae</taxon>
        <taxon>asterids</taxon>
        <taxon>campanulids</taxon>
        <taxon>Apiales</taxon>
        <taxon>Apiaceae</taxon>
        <taxon>Apioideae</taxon>
        <taxon>apioid superclade</taxon>
        <taxon>Tordylieae</taxon>
        <taxon>Tordyliinae</taxon>
        <taxon>Heracleum</taxon>
    </lineage>
</organism>
<dbReference type="InterPro" id="IPR036388">
    <property type="entry name" value="WH-like_DNA-bd_sf"/>
</dbReference>
<gene>
    <name evidence="14" type="ORF">POM88_032108</name>
</gene>
<keyword evidence="8" id="KW-0539">Nucleus</keyword>
<evidence type="ECO:0000313" key="15">
    <source>
        <dbReference type="Proteomes" id="UP001237642"/>
    </source>
</evidence>
<keyword evidence="7" id="KW-0804">Transcription</keyword>
<dbReference type="InterPro" id="IPR017930">
    <property type="entry name" value="Myb_dom"/>
</dbReference>
<evidence type="ECO:0000256" key="2">
    <source>
        <dbReference type="ARBA" id="ARBA00004604"/>
    </source>
</evidence>
<keyword evidence="5" id="KW-0175">Coiled coil</keyword>
<evidence type="ECO:0000259" key="12">
    <source>
        <dbReference type="PROSITE" id="PS51294"/>
    </source>
</evidence>
<dbReference type="Proteomes" id="UP001237642">
    <property type="component" value="Unassembled WGS sequence"/>
</dbReference>
<dbReference type="InterPro" id="IPR036390">
    <property type="entry name" value="WH_DNA-bd_sf"/>
</dbReference>
<sequence length="281" mass="30703">MGIQKQKWTGEEEAALKAGVDKHGPGKWKTILTDPDFKDALANRSNIDLKDKWRNLGIANIPLAWKKNDPVLAITGGSHATAQNTNNALSPVAANGATNTPRTPQDSGIMITRSMVLKAISSINDSKGSDFNAIASFMEQRHEVPYNFRRYLSSMIRRLTLQGRLEKVEQCYKIKNSGSSTKTPAPKARDVNPPAPKARDVNPPAPKARDVNPGTCENFDVSNPDTPGAAARSAAFWLVEAENKSILAAEAVEEAERVDVMLEECETTLKALKGFCKQYNL</sequence>
<feature type="domain" description="H15" evidence="13">
    <location>
        <begin position="108"/>
        <end position="176"/>
    </location>
</feature>
<dbReference type="Gene3D" id="1.10.10.10">
    <property type="entry name" value="Winged helix-like DNA-binding domain superfamily/Winged helix DNA-binding domain"/>
    <property type="match status" value="1"/>
</dbReference>
<dbReference type="GO" id="GO:0005730">
    <property type="term" value="C:nucleolus"/>
    <property type="evidence" value="ECO:0007669"/>
    <property type="project" value="UniProtKB-SubCell"/>
</dbReference>
<dbReference type="PANTHER" id="PTHR46267">
    <property type="entry name" value="SINGLE MYB HISTONE 4"/>
    <property type="match status" value="1"/>
</dbReference>
<dbReference type="AlphaFoldDB" id="A0AAD8MH95"/>
<evidence type="ECO:0000256" key="10">
    <source>
        <dbReference type="SAM" id="MobiDB-lite"/>
    </source>
</evidence>
<accession>A0AAD8MH95</accession>
<dbReference type="GO" id="GO:0006334">
    <property type="term" value="P:nucleosome assembly"/>
    <property type="evidence" value="ECO:0007669"/>
    <property type="project" value="InterPro"/>
</dbReference>
<dbReference type="PROSITE" id="PS50090">
    <property type="entry name" value="MYB_LIKE"/>
    <property type="match status" value="1"/>
</dbReference>
<dbReference type="FunFam" id="1.10.10.60:FF:000168">
    <property type="entry name" value="Telomere repeat-binding factor 1"/>
    <property type="match status" value="1"/>
</dbReference>
<dbReference type="GO" id="GO:0000786">
    <property type="term" value="C:nucleosome"/>
    <property type="evidence" value="ECO:0007669"/>
    <property type="project" value="InterPro"/>
</dbReference>
<comment type="subcellular location">
    <subcellularLocation>
        <location evidence="1">Chromosome</location>
    </subcellularLocation>
    <subcellularLocation>
        <location evidence="2">Nucleus</location>
        <location evidence="2">Nucleolus</location>
    </subcellularLocation>
</comment>
<dbReference type="InterPro" id="IPR044597">
    <property type="entry name" value="SMH1-6"/>
</dbReference>
<evidence type="ECO:0000256" key="5">
    <source>
        <dbReference type="ARBA" id="ARBA00023054"/>
    </source>
</evidence>
<dbReference type="InterPro" id="IPR001005">
    <property type="entry name" value="SANT/Myb"/>
</dbReference>
<keyword evidence="3" id="KW-0158">Chromosome</keyword>
<name>A0AAD8MH95_9APIA</name>
<dbReference type="Gene3D" id="1.10.10.60">
    <property type="entry name" value="Homeodomain-like"/>
    <property type="match status" value="1"/>
</dbReference>
<comment type="caution">
    <text evidence="14">The sequence shown here is derived from an EMBL/GenBank/DDBJ whole genome shotgun (WGS) entry which is preliminary data.</text>
</comment>
<feature type="region of interest" description="Disordered" evidence="10">
    <location>
        <begin position="176"/>
        <end position="224"/>
    </location>
</feature>
<evidence type="ECO:0000256" key="9">
    <source>
        <dbReference type="ARBA" id="ARBA00032813"/>
    </source>
</evidence>
<feature type="domain" description="Myb-like" evidence="11">
    <location>
        <begin position="1"/>
        <end position="57"/>
    </location>
</feature>
<keyword evidence="15" id="KW-1185">Reference proteome</keyword>
<evidence type="ECO:0000256" key="6">
    <source>
        <dbReference type="ARBA" id="ARBA00023125"/>
    </source>
</evidence>
<dbReference type="PANTHER" id="PTHR46267:SF3">
    <property type="entry name" value="TELOMERE REPEAT-BINDING FACTOR 4-RELATED"/>
    <property type="match status" value="1"/>
</dbReference>
<proteinExistence type="predicted"/>
<evidence type="ECO:0000256" key="1">
    <source>
        <dbReference type="ARBA" id="ARBA00004286"/>
    </source>
</evidence>
<reference evidence="14" key="2">
    <citation type="submission" date="2023-05" db="EMBL/GenBank/DDBJ databases">
        <authorList>
            <person name="Schelkunov M.I."/>
        </authorList>
    </citation>
    <scope>NUCLEOTIDE SEQUENCE</scope>
    <source>
        <strain evidence="14">Hsosn_3</strain>
        <tissue evidence="14">Leaf</tissue>
    </source>
</reference>
<evidence type="ECO:0000256" key="7">
    <source>
        <dbReference type="ARBA" id="ARBA00023163"/>
    </source>
</evidence>
<dbReference type="SMART" id="SM00526">
    <property type="entry name" value="H15"/>
    <property type="match status" value="1"/>
</dbReference>
<dbReference type="PROSITE" id="PS51294">
    <property type="entry name" value="HTH_MYB"/>
    <property type="match status" value="1"/>
</dbReference>
<dbReference type="Pfam" id="PF00249">
    <property type="entry name" value="Myb_DNA-binding"/>
    <property type="match status" value="1"/>
</dbReference>
<evidence type="ECO:0000256" key="4">
    <source>
        <dbReference type="ARBA" id="ARBA00023015"/>
    </source>
</evidence>
<dbReference type="GO" id="GO:0003691">
    <property type="term" value="F:double-stranded telomeric DNA binding"/>
    <property type="evidence" value="ECO:0007669"/>
    <property type="project" value="InterPro"/>
</dbReference>
<reference evidence="14" key="1">
    <citation type="submission" date="2023-02" db="EMBL/GenBank/DDBJ databases">
        <title>Genome of toxic invasive species Heracleum sosnowskyi carries increased number of genes despite the absence of recent whole-genome duplications.</title>
        <authorList>
            <person name="Schelkunov M."/>
            <person name="Shtratnikova V."/>
            <person name="Makarenko M."/>
            <person name="Klepikova A."/>
            <person name="Omelchenko D."/>
            <person name="Novikova G."/>
            <person name="Obukhova E."/>
            <person name="Bogdanov V."/>
            <person name="Penin A."/>
            <person name="Logacheva M."/>
        </authorList>
    </citation>
    <scope>NUCLEOTIDE SEQUENCE</scope>
    <source>
        <strain evidence="14">Hsosn_3</strain>
        <tissue evidence="14">Leaf</tissue>
    </source>
</reference>